<keyword evidence="1 2" id="KW-0378">Hydrolase</keyword>
<dbReference type="GO" id="GO:0004113">
    <property type="term" value="F:2',3'-cyclic-nucleotide 3'-phosphodiesterase activity"/>
    <property type="evidence" value="ECO:0007669"/>
    <property type="project" value="InterPro"/>
</dbReference>
<dbReference type="Gene3D" id="3.90.1140.10">
    <property type="entry name" value="Cyclic phosphodiesterase"/>
    <property type="match status" value="1"/>
</dbReference>
<dbReference type="HAMAP" id="MF_01940">
    <property type="entry name" value="RNA_CPDase"/>
    <property type="match status" value="1"/>
</dbReference>
<dbReference type="GO" id="GO:0008664">
    <property type="term" value="F:RNA 2',3'-cyclic 3'-phosphodiesterase activity"/>
    <property type="evidence" value="ECO:0007669"/>
    <property type="project" value="UniProtKB-EC"/>
</dbReference>
<sequence length="188" mass="20088">MIRAFAAIPLPDETRAALGLAQAALPLARPVPPENLHLTLAFLGELPEPLLEEVHFAFSAVHAAGFDLTLQGLGMFGTHPPRSVHAGVVENAALRHLQAKLEQAARGAGARVERRRFTPHVTLAYLNPRTTDLPRLERALAGGAGFRAGPFPVTGFTLFRSDLSRGGARHTELARYPLSASSWPASGP</sequence>
<feature type="short sequence motif" description="HXTX 1" evidence="2">
    <location>
        <begin position="37"/>
        <end position="40"/>
    </location>
</feature>
<proteinExistence type="inferred from homology"/>
<feature type="short sequence motif" description="HXTX 2" evidence="2">
    <location>
        <begin position="120"/>
        <end position="123"/>
    </location>
</feature>
<name>A0A4R2Q584_9RHOB</name>
<dbReference type="SUPFAM" id="SSF55144">
    <property type="entry name" value="LigT-like"/>
    <property type="match status" value="1"/>
</dbReference>
<organism evidence="3 4">
    <name type="scientific">Rhodovulum marinum</name>
    <dbReference type="NCBI Taxonomy" id="320662"/>
    <lineage>
        <taxon>Bacteria</taxon>
        <taxon>Pseudomonadati</taxon>
        <taxon>Pseudomonadota</taxon>
        <taxon>Alphaproteobacteria</taxon>
        <taxon>Rhodobacterales</taxon>
        <taxon>Paracoccaceae</taxon>
        <taxon>Rhodovulum</taxon>
    </lineage>
</organism>
<dbReference type="GO" id="GO:0016874">
    <property type="term" value="F:ligase activity"/>
    <property type="evidence" value="ECO:0007669"/>
    <property type="project" value="UniProtKB-KW"/>
</dbReference>
<dbReference type="InterPro" id="IPR004175">
    <property type="entry name" value="RNA_CPDase"/>
</dbReference>
<dbReference type="OrthoDB" id="9793819at2"/>
<dbReference type="NCBIfam" id="TIGR02258">
    <property type="entry name" value="2_5_ligase"/>
    <property type="match status" value="1"/>
</dbReference>
<feature type="active site" description="Proton donor" evidence="2">
    <location>
        <position position="37"/>
    </location>
</feature>
<keyword evidence="3" id="KW-0436">Ligase</keyword>
<evidence type="ECO:0000313" key="3">
    <source>
        <dbReference type="EMBL" id="TCP43983.1"/>
    </source>
</evidence>
<dbReference type="Proteomes" id="UP000294835">
    <property type="component" value="Unassembled WGS sequence"/>
</dbReference>
<feature type="active site" description="Proton acceptor" evidence="2">
    <location>
        <position position="120"/>
    </location>
</feature>
<evidence type="ECO:0000256" key="1">
    <source>
        <dbReference type="ARBA" id="ARBA00022801"/>
    </source>
</evidence>
<dbReference type="InterPro" id="IPR009097">
    <property type="entry name" value="Cyclic_Pdiesterase"/>
</dbReference>
<dbReference type="EC" id="3.1.4.58" evidence="2"/>
<comment type="function">
    <text evidence="2">Hydrolyzes RNA 2',3'-cyclic phosphodiester to an RNA 2'-phosphomonoester.</text>
</comment>
<dbReference type="AlphaFoldDB" id="A0A4R2Q584"/>
<comment type="catalytic activity">
    <reaction evidence="2">
        <text>a 3'-end 2',3'-cyclophospho-ribonucleotide-RNA + H2O = a 3'-end 2'-phospho-ribonucleotide-RNA + H(+)</text>
        <dbReference type="Rhea" id="RHEA:11828"/>
        <dbReference type="Rhea" id="RHEA-COMP:10464"/>
        <dbReference type="Rhea" id="RHEA-COMP:17353"/>
        <dbReference type="ChEBI" id="CHEBI:15377"/>
        <dbReference type="ChEBI" id="CHEBI:15378"/>
        <dbReference type="ChEBI" id="CHEBI:83064"/>
        <dbReference type="ChEBI" id="CHEBI:173113"/>
        <dbReference type="EC" id="3.1.4.58"/>
    </reaction>
</comment>
<comment type="caution">
    <text evidence="3">The sequence shown here is derived from an EMBL/GenBank/DDBJ whole genome shotgun (WGS) entry which is preliminary data.</text>
</comment>
<evidence type="ECO:0000256" key="2">
    <source>
        <dbReference type="HAMAP-Rule" id="MF_01940"/>
    </source>
</evidence>
<gene>
    <name evidence="3" type="ORF">EV662_10168</name>
</gene>
<accession>A0A4R2Q584</accession>
<dbReference type="EMBL" id="SLXP01000001">
    <property type="protein sequence ID" value="TCP43983.1"/>
    <property type="molecule type" value="Genomic_DNA"/>
</dbReference>
<dbReference type="RefSeq" id="WP_132460144.1">
    <property type="nucleotide sequence ID" value="NZ_SLXP01000001.1"/>
</dbReference>
<dbReference type="PANTHER" id="PTHR35561:SF1">
    <property type="entry name" value="RNA 2',3'-CYCLIC PHOSPHODIESTERASE"/>
    <property type="match status" value="1"/>
</dbReference>
<reference evidence="3 4" key="1">
    <citation type="submission" date="2019-03" db="EMBL/GenBank/DDBJ databases">
        <title>Genomic Encyclopedia of Type Strains, Phase IV (KMG-IV): sequencing the most valuable type-strain genomes for metagenomic binning, comparative biology and taxonomic classification.</title>
        <authorList>
            <person name="Goeker M."/>
        </authorList>
    </citation>
    <scope>NUCLEOTIDE SEQUENCE [LARGE SCALE GENOMIC DNA]</scope>
    <source>
        <strain evidence="3 4">DSM 18063</strain>
    </source>
</reference>
<keyword evidence="4" id="KW-1185">Reference proteome</keyword>
<protein>
    <recommendedName>
        <fullName evidence="2">RNA 2',3'-cyclic phosphodiesterase</fullName>
        <shortName evidence="2">RNA 2',3'-CPDase</shortName>
        <ecNumber evidence="2">3.1.4.58</ecNumber>
    </recommendedName>
</protein>
<evidence type="ECO:0000313" key="4">
    <source>
        <dbReference type="Proteomes" id="UP000294835"/>
    </source>
</evidence>
<comment type="similarity">
    <text evidence="2">Belongs to the 2H phosphoesterase superfamily. ThpR family.</text>
</comment>
<dbReference type="Pfam" id="PF13563">
    <property type="entry name" value="2_5_RNA_ligase2"/>
    <property type="match status" value="1"/>
</dbReference>
<dbReference type="PANTHER" id="PTHR35561">
    <property type="entry name" value="RNA 2',3'-CYCLIC PHOSPHODIESTERASE"/>
    <property type="match status" value="1"/>
</dbReference>